<evidence type="ECO:0000256" key="5">
    <source>
        <dbReference type="ARBA" id="ARBA00022561"/>
    </source>
</evidence>
<reference evidence="14 15" key="1">
    <citation type="journal article" date="2015" name="PLoS Negl. Trop. Dis.">
        <title>Discovery of novel rhabdoviruses in the blood of healthy individuals from west Africa.</title>
        <authorList>
            <person name="Stremlau M.H."/>
            <person name="Andersen K.G."/>
            <person name="Folarin O.A."/>
            <person name="Grove J.N."/>
            <person name="Odia I."/>
            <person name="Ehiane P.E."/>
            <person name="Omoniwa O."/>
            <person name="Omoregie O."/>
            <person name="Jiang P.P."/>
            <person name="Yozwiak N.L."/>
            <person name="Matranga C.B."/>
            <person name="Yang X."/>
            <person name="Gire S.K."/>
            <person name="Winnicki S."/>
            <person name="Tariyal R."/>
            <person name="Schaffner S.F."/>
            <person name="Okokhere P.O."/>
            <person name="Okogbenin S."/>
            <person name="Akpede G.O."/>
            <person name="Asogun D.A."/>
            <person name="Agbonlahor D.E."/>
            <person name="Walker P.J."/>
            <person name="Tesh R.B."/>
            <person name="Levin J.Z."/>
            <person name="Garry R.F."/>
            <person name="Sabeti P.C."/>
            <person name="Happi C.T."/>
        </authorList>
    </citation>
    <scope>NUCLEOTIDE SEQUENCE [LARGE SCALE GENOMIC DNA]</scope>
    <source>
        <strain evidence="14">EKV-1</strain>
    </source>
</reference>
<dbReference type="InterPro" id="IPR023330">
    <property type="entry name" value="Rhabdovirus_ncapsid_N"/>
</dbReference>
<proteinExistence type="predicted"/>
<keyword evidence="7" id="KW-0694">RNA-binding</keyword>
<keyword evidence="6" id="KW-0946">Virion</keyword>
<evidence type="ECO:0000256" key="7">
    <source>
        <dbReference type="ARBA" id="ARBA00022884"/>
    </source>
</evidence>
<dbReference type="SUPFAM" id="SSF140809">
    <property type="entry name" value="Rhabdovirus nucleoprotein-like"/>
    <property type="match status" value="1"/>
</dbReference>
<evidence type="ECO:0000313" key="14">
    <source>
        <dbReference type="EMBL" id="AJN08910.1"/>
    </source>
</evidence>
<accession>A0A0C5CF17</accession>
<evidence type="ECO:0000313" key="15">
    <source>
        <dbReference type="Proteomes" id="UP000232424"/>
    </source>
</evidence>
<dbReference type="InterPro" id="IPR000448">
    <property type="entry name" value="Rhabdo_ncapsid"/>
</dbReference>
<dbReference type="Pfam" id="PF00945">
    <property type="entry name" value="Rhabdo_ncap"/>
    <property type="match status" value="1"/>
</dbReference>
<sequence>MYCLLNKKNVECKLPSEAPTPQYTSEFFESNNHQKPSVKFPQLDQTFQQIRCLVKGGLRSSDLKIQHAMHFLRHYLESIKNELKSDWVSHGVEIGVSGNEITPLTLIKVELAPAQLQDGVQANDATEADDMWMAMTILGIFRIGRTSNAQYRATLMARLNTQIKCLNQDAIPLVDDVNLMGSFINNPMYVKVVAVVDMYFNMFREDERSILRFGTLGSRYQDCSSLMSISHLTSLTGLPLETVLDWIFVESIGREMLAMLKEGQELDNPNSYTPYMMPLGLSTKSPYSASYAPGTYTLIHIIGSIMHSTRSYHARMVSDSNIANIKINALVMAYVLSNKGSLRKVFVKEEYKDIFGDDNKRDQEDDDSVDSLDLDELPRSNDPIEWYNWLESNSFEIPEKIMGVMKRECRKISGTRPNTVGHHVYSTMA</sequence>
<evidence type="ECO:0000256" key="6">
    <source>
        <dbReference type="ARBA" id="ARBA00022844"/>
    </source>
</evidence>
<evidence type="ECO:0000256" key="8">
    <source>
        <dbReference type="ARBA" id="ARBA00023086"/>
    </source>
</evidence>
<evidence type="ECO:0000256" key="11">
    <source>
        <dbReference type="ARBA" id="ARBA00033344"/>
    </source>
</evidence>
<evidence type="ECO:0000256" key="4">
    <source>
        <dbReference type="ARBA" id="ARBA00022497"/>
    </source>
</evidence>
<dbReference type="GO" id="GO:0030430">
    <property type="term" value="C:host cell cytoplasm"/>
    <property type="evidence" value="ECO:0007669"/>
    <property type="project" value="UniProtKB-SubCell"/>
</dbReference>
<keyword evidence="10" id="KW-0687">Ribonucleoprotein</keyword>
<protein>
    <recommendedName>
        <fullName evidence="3">Nucleoprotein</fullName>
    </recommendedName>
    <alternativeName>
        <fullName evidence="11">Nucleocapsid protein</fullName>
    </alternativeName>
</protein>
<evidence type="ECO:0000256" key="9">
    <source>
        <dbReference type="ARBA" id="ARBA00023200"/>
    </source>
</evidence>
<evidence type="ECO:0000256" key="3">
    <source>
        <dbReference type="ARBA" id="ARBA00014389"/>
    </source>
</evidence>
<dbReference type="GeneID" id="37616350"/>
<dbReference type="OrthoDB" id="22890at10239"/>
<evidence type="ECO:0000256" key="10">
    <source>
        <dbReference type="ARBA" id="ARBA00023274"/>
    </source>
</evidence>
<comment type="subcellular location">
    <subcellularLocation>
        <location evidence="1">Host cytoplasm</location>
    </subcellularLocation>
    <subcellularLocation>
        <location evidence="2">Virion</location>
    </subcellularLocation>
</comment>
<keyword evidence="9" id="KW-1035">Host cytoplasm</keyword>
<evidence type="ECO:0000256" key="1">
    <source>
        <dbReference type="ARBA" id="ARBA00004192"/>
    </source>
</evidence>
<evidence type="ECO:0000256" key="2">
    <source>
        <dbReference type="ARBA" id="ARBA00004328"/>
    </source>
</evidence>
<dbReference type="GO" id="GO:0019029">
    <property type="term" value="C:helical viral capsid"/>
    <property type="evidence" value="ECO:0007669"/>
    <property type="project" value="UniProtKB-KW"/>
</dbReference>
<keyword evidence="15" id="KW-1185">Reference proteome</keyword>
<dbReference type="InterPro" id="IPR023331">
    <property type="entry name" value="Rhabdovirus_ncapsid_C"/>
</dbReference>
<keyword evidence="8" id="KW-0543">Viral nucleoprotein</keyword>
<dbReference type="GO" id="GO:0003723">
    <property type="term" value="F:RNA binding"/>
    <property type="evidence" value="ECO:0007669"/>
    <property type="project" value="UniProtKB-KW"/>
</dbReference>
<feature type="region of interest" description="Disordered" evidence="12">
    <location>
        <begin position="357"/>
        <end position="376"/>
    </location>
</feature>
<dbReference type="GO" id="GO:1990904">
    <property type="term" value="C:ribonucleoprotein complex"/>
    <property type="evidence" value="ECO:0007669"/>
    <property type="project" value="UniProtKB-KW"/>
</dbReference>
<dbReference type="GO" id="GO:0019013">
    <property type="term" value="C:viral nucleocapsid"/>
    <property type="evidence" value="ECO:0007669"/>
    <property type="project" value="UniProtKB-KW"/>
</dbReference>
<dbReference type="Gene3D" id="1.10.3570.10">
    <property type="entry name" value="Rhabdovirus nucleocapsid protein like domain"/>
    <property type="match status" value="1"/>
</dbReference>
<evidence type="ECO:0000259" key="13">
    <source>
        <dbReference type="Pfam" id="PF00945"/>
    </source>
</evidence>
<dbReference type="KEGG" id="vg:37616350"/>
<name>A0A0C5CF17_9RHAB</name>
<keyword evidence="4" id="KW-1139">Helical capsid protein</keyword>
<dbReference type="InterPro" id="IPR035961">
    <property type="entry name" value="Rhabdovirus_nucleoprotein-like"/>
</dbReference>
<organism evidence="14 15">
    <name type="scientific">Ekpoma virus 1</name>
    <dbReference type="NCBI Taxonomy" id="1987020"/>
    <lineage>
        <taxon>Viruses</taxon>
        <taxon>Riboviria</taxon>
        <taxon>Orthornavirae</taxon>
        <taxon>Negarnaviricota</taxon>
        <taxon>Haploviricotina</taxon>
        <taxon>Monjiviricetes</taxon>
        <taxon>Mononegavirales</taxon>
        <taxon>Rhabdoviridae</taxon>
        <taxon>Alpharhabdovirinae</taxon>
        <taxon>Tibrovirus</taxon>
        <taxon>Tibrovirus alphaekpoma</taxon>
    </lineage>
</organism>
<dbReference type="EMBL" id="KP324827">
    <property type="protein sequence ID" value="AJN08910.1"/>
    <property type="molecule type" value="Viral_cRNA"/>
</dbReference>
<feature type="domain" description="Rhabdovirus nucleocapsid" evidence="13">
    <location>
        <begin position="6"/>
        <end position="412"/>
    </location>
</feature>
<dbReference type="RefSeq" id="YP_009505504.1">
    <property type="nucleotide sequence ID" value="NC_038282.1"/>
</dbReference>
<dbReference type="Gene3D" id="1.10.3610.10">
    <property type="entry name" value="Nucleoprotein"/>
    <property type="match status" value="1"/>
</dbReference>
<evidence type="ECO:0000256" key="12">
    <source>
        <dbReference type="SAM" id="MobiDB-lite"/>
    </source>
</evidence>
<feature type="compositionally biased region" description="Acidic residues" evidence="12">
    <location>
        <begin position="364"/>
        <end position="375"/>
    </location>
</feature>
<keyword evidence="5" id="KW-0167">Capsid protein</keyword>
<dbReference type="Proteomes" id="UP000232424">
    <property type="component" value="Segment"/>
</dbReference>